<dbReference type="PANTHER" id="PTHR24416:SF631">
    <property type="entry name" value="SERINE_THREONINE_TYROSINE KINASE 1"/>
    <property type="match status" value="1"/>
</dbReference>
<evidence type="ECO:0000313" key="6">
    <source>
        <dbReference type="Proteomes" id="UP000887540"/>
    </source>
</evidence>
<dbReference type="PROSITE" id="PS50011">
    <property type="entry name" value="PROTEIN_KINASE_DOM"/>
    <property type="match status" value="1"/>
</dbReference>
<dbReference type="AlphaFoldDB" id="A0A914DDP6"/>
<dbReference type="SUPFAM" id="SSF56112">
    <property type="entry name" value="Protein kinase-like (PK-like)"/>
    <property type="match status" value="1"/>
</dbReference>
<feature type="domain" description="Protein kinase" evidence="5">
    <location>
        <begin position="53"/>
        <end position="329"/>
    </location>
</feature>
<sequence length="453" mass="50605">MDFDCWIANCSILDNCIIISCSNAYKSIIEANFESTPGLYSIKNDLIKKCEKDGKDYVLGEGSFGVVYKGKLCFKSNSTGPKQEYDIAIKEVKISGDFKETQRIIGEAKIMSMVDHTNVLVLYGICMTADSVQIIMPYRSRGSLWSFLRTERNKINGMLQLDFCRQIASAMDYLNTKDIVHGDLATRNVLISIVSKPNNEDLEAQKYSYQVQVADFGLAKIVNDVVSEEAFSPAFPIKWAAIELVEWELNETYEKKLGSIRFPFQSSPDERLEAHVSPSINEKTDSDGGQKAVGEDLLGSETATLLDNRIQLIIGRNLEVDSAQTKEFVPGQNTLQIKNPPSESDRILSNPSNISIPYAGRKLDSVRKNGSNVNSDNEIDTLSDEGVDEEPDSGVISPSSNDENCEHVQKIDNCSQNRNVEESQKAATFPRNYVSKLKCFDKNAEQQFQNPYI</sequence>
<dbReference type="GO" id="GO:0007169">
    <property type="term" value="P:cell surface receptor protein tyrosine kinase signaling pathway"/>
    <property type="evidence" value="ECO:0007669"/>
    <property type="project" value="TreeGrafter"/>
</dbReference>
<evidence type="ECO:0000256" key="4">
    <source>
        <dbReference type="SAM" id="MobiDB-lite"/>
    </source>
</evidence>
<feature type="binding site" evidence="3">
    <location>
        <position position="90"/>
    </location>
    <ligand>
        <name>ATP</name>
        <dbReference type="ChEBI" id="CHEBI:30616"/>
    </ligand>
</feature>
<keyword evidence="6" id="KW-1185">Reference proteome</keyword>
<feature type="region of interest" description="Disordered" evidence="4">
    <location>
        <begin position="367"/>
        <end position="403"/>
    </location>
</feature>
<dbReference type="InterPro" id="IPR011009">
    <property type="entry name" value="Kinase-like_dom_sf"/>
</dbReference>
<dbReference type="GO" id="GO:0005886">
    <property type="term" value="C:plasma membrane"/>
    <property type="evidence" value="ECO:0007669"/>
    <property type="project" value="TreeGrafter"/>
</dbReference>
<dbReference type="Gene3D" id="1.10.510.10">
    <property type="entry name" value="Transferase(Phosphotransferase) domain 1"/>
    <property type="match status" value="1"/>
</dbReference>
<dbReference type="PANTHER" id="PTHR24416">
    <property type="entry name" value="TYROSINE-PROTEIN KINASE RECEPTOR"/>
    <property type="match status" value="1"/>
</dbReference>
<evidence type="ECO:0000313" key="7">
    <source>
        <dbReference type="WBParaSite" id="ACRNAN_scaffold2337.g15125.t1"/>
    </source>
</evidence>
<dbReference type="InterPro" id="IPR001245">
    <property type="entry name" value="Ser-Thr/Tyr_kinase_cat_dom"/>
</dbReference>
<feature type="compositionally biased region" description="Acidic residues" evidence="4">
    <location>
        <begin position="377"/>
        <end position="392"/>
    </location>
</feature>
<dbReference type="GO" id="GO:0005524">
    <property type="term" value="F:ATP binding"/>
    <property type="evidence" value="ECO:0007669"/>
    <property type="project" value="UniProtKB-UniRule"/>
</dbReference>
<dbReference type="GO" id="GO:0043235">
    <property type="term" value="C:receptor complex"/>
    <property type="evidence" value="ECO:0007669"/>
    <property type="project" value="TreeGrafter"/>
</dbReference>
<dbReference type="InterPro" id="IPR000719">
    <property type="entry name" value="Prot_kinase_dom"/>
</dbReference>
<comment type="subcellular location">
    <subcellularLocation>
        <location evidence="1">Membrane</location>
        <topology evidence="1">Single-pass membrane protein</topology>
    </subcellularLocation>
</comment>
<proteinExistence type="predicted"/>
<dbReference type="WBParaSite" id="ACRNAN_scaffold2337.g15125.t1">
    <property type="protein sequence ID" value="ACRNAN_scaffold2337.g15125.t1"/>
    <property type="gene ID" value="ACRNAN_scaffold2337.g15125"/>
</dbReference>
<protein>
    <submittedName>
        <fullName evidence="7">Protein kinase domain-containing protein</fullName>
    </submittedName>
</protein>
<comment type="catalytic activity">
    <reaction evidence="2">
        <text>L-tyrosyl-[protein] + ATP = O-phospho-L-tyrosyl-[protein] + ADP + H(+)</text>
        <dbReference type="Rhea" id="RHEA:10596"/>
        <dbReference type="Rhea" id="RHEA-COMP:10136"/>
        <dbReference type="Rhea" id="RHEA-COMP:20101"/>
        <dbReference type="ChEBI" id="CHEBI:15378"/>
        <dbReference type="ChEBI" id="CHEBI:30616"/>
        <dbReference type="ChEBI" id="CHEBI:46858"/>
        <dbReference type="ChEBI" id="CHEBI:61978"/>
        <dbReference type="ChEBI" id="CHEBI:456216"/>
        <dbReference type="EC" id="2.7.10.1"/>
    </reaction>
</comment>
<evidence type="ECO:0000259" key="5">
    <source>
        <dbReference type="PROSITE" id="PS50011"/>
    </source>
</evidence>
<dbReference type="InterPro" id="IPR008266">
    <property type="entry name" value="Tyr_kinase_AS"/>
</dbReference>
<feature type="region of interest" description="Disordered" evidence="4">
    <location>
        <begin position="333"/>
        <end position="353"/>
    </location>
</feature>
<dbReference type="Proteomes" id="UP000887540">
    <property type="component" value="Unplaced"/>
</dbReference>
<organism evidence="6 7">
    <name type="scientific">Acrobeloides nanus</name>
    <dbReference type="NCBI Taxonomy" id="290746"/>
    <lineage>
        <taxon>Eukaryota</taxon>
        <taxon>Metazoa</taxon>
        <taxon>Ecdysozoa</taxon>
        <taxon>Nematoda</taxon>
        <taxon>Chromadorea</taxon>
        <taxon>Rhabditida</taxon>
        <taxon>Tylenchina</taxon>
        <taxon>Cephalobomorpha</taxon>
        <taxon>Cephaloboidea</taxon>
        <taxon>Cephalobidae</taxon>
        <taxon>Acrobeloides</taxon>
    </lineage>
</organism>
<accession>A0A914DDP6</accession>
<reference evidence="7" key="1">
    <citation type="submission" date="2022-11" db="UniProtKB">
        <authorList>
            <consortium name="WormBaseParasite"/>
        </authorList>
    </citation>
    <scope>IDENTIFICATION</scope>
</reference>
<dbReference type="PROSITE" id="PS00109">
    <property type="entry name" value="PROTEIN_KINASE_TYR"/>
    <property type="match status" value="1"/>
</dbReference>
<evidence type="ECO:0000256" key="3">
    <source>
        <dbReference type="PROSITE-ProRule" id="PRU10141"/>
    </source>
</evidence>
<evidence type="ECO:0000256" key="1">
    <source>
        <dbReference type="ARBA" id="ARBA00004167"/>
    </source>
</evidence>
<evidence type="ECO:0000256" key="2">
    <source>
        <dbReference type="ARBA" id="ARBA00051243"/>
    </source>
</evidence>
<dbReference type="GO" id="GO:0004714">
    <property type="term" value="F:transmembrane receptor protein tyrosine kinase activity"/>
    <property type="evidence" value="ECO:0007669"/>
    <property type="project" value="UniProtKB-EC"/>
</dbReference>
<keyword evidence="3" id="KW-0067">ATP-binding</keyword>
<dbReference type="Pfam" id="PF07714">
    <property type="entry name" value="PK_Tyr_Ser-Thr"/>
    <property type="match status" value="1"/>
</dbReference>
<dbReference type="InterPro" id="IPR050122">
    <property type="entry name" value="RTK"/>
</dbReference>
<dbReference type="PROSITE" id="PS00107">
    <property type="entry name" value="PROTEIN_KINASE_ATP"/>
    <property type="match status" value="1"/>
</dbReference>
<keyword evidence="3" id="KW-0547">Nucleotide-binding</keyword>
<name>A0A914DDP6_9BILA</name>
<dbReference type="InterPro" id="IPR017441">
    <property type="entry name" value="Protein_kinase_ATP_BS"/>
</dbReference>